<comment type="caution">
    <text evidence="2">The sequence shown here is derived from an EMBL/GenBank/DDBJ whole genome shotgun (WGS) entry which is preliminary data.</text>
</comment>
<accession>A0ABT7ZZ84</accession>
<proteinExistence type="predicted"/>
<dbReference type="Gene3D" id="1.20.58.1690">
    <property type="match status" value="1"/>
</dbReference>
<feature type="domain" description="YARHG" evidence="1">
    <location>
        <begin position="150"/>
        <end position="231"/>
    </location>
</feature>
<dbReference type="InterPro" id="IPR038434">
    <property type="entry name" value="YARHG_sf"/>
</dbReference>
<organism evidence="2 3">
    <name type="scientific">Winogradskyella bathintestinalis</name>
    <dbReference type="NCBI Taxonomy" id="3035208"/>
    <lineage>
        <taxon>Bacteria</taxon>
        <taxon>Pseudomonadati</taxon>
        <taxon>Bacteroidota</taxon>
        <taxon>Flavobacteriia</taxon>
        <taxon>Flavobacteriales</taxon>
        <taxon>Flavobacteriaceae</taxon>
        <taxon>Winogradskyella</taxon>
    </lineage>
</organism>
<protein>
    <submittedName>
        <fullName evidence="2">YARHG domain-containing protein</fullName>
    </submittedName>
</protein>
<dbReference type="InterPro" id="IPR025582">
    <property type="entry name" value="YARHG_dom"/>
</dbReference>
<gene>
    <name evidence="2" type="ORF">QMA06_16395</name>
</gene>
<evidence type="ECO:0000259" key="1">
    <source>
        <dbReference type="SMART" id="SM01324"/>
    </source>
</evidence>
<keyword evidence="3" id="KW-1185">Reference proteome</keyword>
<name>A0ABT7ZZ84_9FLAO</name>
<dbReference type="EMBL" id="JASDDK010000029">
    <property type="protein sequence ID" value="MDN3494297.1"/>
    <property type="molecule type" value="Genomic_DNA"/>
</dbReference>
<dbReference type="Proteomes" id="UP001231197">
    <property type="component" value="Unassembled WGS sequence"/>
</dbReference>
<dbReference type="RefSeq" id="WP_290207997.1">
    <property type="nucleotide sequence ID" value="NZ_JASDDK010000029.1"/>
</dbReference>
<evidence type="ECO:0000313" key="3">
    <source>
        <dbReference type="Proteomes" id="UP001231197"/>
    </source>
</evidence>
<dbReference type="SMART" id="SM01324">
    <property type="entry name" value="YARHG"/>
    <property type="match status" value="1"/>
</dbReference>
<evidence type="ECO:0000313" key="2">
    <source>
        <dbReference type="EMBL" id="MDN3494297.1"/>
    </source>
</evidence>
<reference evidence="2 3" key="1">
    <citation type="journal article" date="2023" name="Int. J. Syst. Evol. Microbiol.">
        <title>Winogradskyella bathintestinalis sp. nov., isolated from the intestine of the deep-sea loosejaw dragonfish, Malacosteus niger.</title>
        <authorList>
            <person name="Uniacke-Lowe S."/>
            <person name="Johnson C.N."/>
            <person name="Stanton C."/>
            <person name="Hill C."/>
            <person name="Ross P."/>
        </authorList>
    </citation>
    <scope>NUCLEOTIDE SEQUENCE [LARGE SCALE GENOMIC DNA]</scope>
    <source>
        <strain evidence="2 3">APC 3343</strain>
    </source>
</reference>
<dbReference type="Pfam" id="PF13308">
    <property type="entry name" value="YARHG"/>
    <property type="match status" value="1"/>
</dbReference>
<sequence>MRILIILLFTSNLTFAQYWGGQEINESDLTDWLPKFEIEYAGTYHFGESESESDFQLFFSGDCIIGQVQNGYWEENTGIWKSNYITLTNISIDKKGKFTSDQHSGQFIRYKMESGEYVKGLRINNPWTSWISDSEFEIGTRTKIKFEDIYYGKYSKASSRKLNIDELNQMSSKDLKLMRNEIFARYGYTFKKGGEMDKYFRKQKWYRAQHEKVEQYLTEIELYNIELIKKSE</sequence>